<organism evidence="2 3">
    <name type="scientific">Portunus trituberculatus</name>
    <name type="common">Swimming crab</name>
    <name type="synonym">Neptunus trituberculatus</name>
    <dbReference type="NCBI Taxonomy" id="210409"/>
    <lineage>
        <taxon>Eukaryota</taxon>
        <taxon>Metazoa</taxon>
        <taxon>Ecdysozoa</taxon>
        <taxon>Arthropoda</taxon>
        <taxon>Crustacea</taxon>
        <taxon>Multicrustacea</taxon>
        <taxon>Malacostraca</taxon>
        <taxon>Eumalacostraca</taxon>
        <taxon>Eucarida</taxon>
        <taxon>Decapoda</taxon>
        <taxon>Pleocyemata</taxon>
        <taxon>Brachyura</taxon>
        <taxon>Eubrachyura</taxon>
        <taxon>Portunoidea</taxon>
        <taxon>Portunidae</taxon>
        <taxon>Portuninae</taxon>
        <taxon>Portunus</taxon>
    </lineage>
</organism>
<dbReference type="EMBL" id="VSRR010039006">
    <property type="protein sequence ID" value="MPC74479.1"/>
    <property type="molecule type" value="Genomic_DNA"/>
</dbReference>
<proteinExistence type="predicted"/>
<evidence type="ECO:0000256" key="1">
    <source>
        <dbReference type="SAM" id="MobiDB-lite"/>
    </source>
</evidence>
<gene>
    <name evidence="2" type="ORF">E2C01_068839</name>
</gene>
<protein>
    <submittedName>
        <fullName evidence="2">Uncharacterized protein</fullName>
    </submittedName>
</protein>
<sequence length="66" mass="7389">MYQVVGPQPFALPVSDMNYHHSYQSPDDEGQDALYFSPKWVHEGLPRWEPPSRRGGGLACPCDLAS</sequence>
<comment type="caution">
    <text evidence="2">The sequence shown here is derived from an EMBL/GenBank/DDBJ whole genome shotgun (WGS) entry which is preliminary data.</text>
</comment>
<feature type="region of interest" description="Disordered" evidence="1">
    <location>
        <begin position="47"/>
        <end position="66"/>
    </location>
</feature>
<keyword evidence="3" id="KW-1185">Reference proteome</keyword>
<reference evidence="2 3" key="1">
    <citation type="submission" date="2019-05" db="EMBL/GenBank/DDBJ databases">
        <title>Another draft genome of Portunus trituberculatus and its Hox gene families provides insights of decapod evolution.</title>
        <authorList>
            <person name="Jeong J.-H."/>
            <person name="Song I."/>
            <person name="Kim S."/>
            <person name="Choi T."/>
            <person name="Kim D."/>
            <person name="Ryu S."/>
            <person name="Kim W."/>
        </authorList>
    </citation>
    <scope>NUCLEOTIDE SEQUENCE [LARGE SCALE GENOMIC DNA]</scope>
    <source>
        <tissue evidence="2">Muscle</tissue>
    </source>
</reference>
<evidence type="ECO:0000313" key="3">
    <source>
        <dbReference type="Proteomes" id="UP000324222"/>
    </source>
</evidence>
<accession>A0A5B7HXS7</accession>
<dbReference type="AlphaFoldDB" id="A0A5B7HXS7"/>
<name>A0A5B7HXS7_PORTR</name>
<dbReference type="Proteomes" id="UP000324222">
    <property type="component" value="Unassembled WGS sequence"/>
</dbReference>
<evidence type="ECO:0000313" key="2">
    <source>
        <dbReference type="EMBL" id="MPC74479.1"/>
    </source>
</evidence>